<dbReference type="SMART" id="SM00382">
    <property type="entry name" value="AAA"/>
    <property type="match status" value="2"/>
</dbReference>
<evidence type="ECO:0000313" key="3">
    <source>
        <dbReference type="EMBL" id="SBO98308.1"/>
    </source>
</evidence>
<dbReference type="CDD" id="cd01127">
    <property type="entry name" value="TrwB_TraG_TraD_VirD4"/>
    <property type="match status" value="1"/>
</dbReference>
<dbReference type="SUPFAM" id="SSF52540">
    <property type="entry name" value="P-loop containing nucleoside triphosphate hydrolases"/>
    <property type="match status" value="2"/>
</dbReference>
<proteinExistence type="predicted"/>
<dbReference type="InterPro" id="IPR027417">
    <property type="entry name" value="P-loop_NTPase"/>
</dbReference>
<dbReference type="AlphaFoldDB" id="A0A1M4EHZ1"/>
<evidence type="ECO:0000256" key="1">
    <source>
        <dbReference type="SAM" id="MobiDB-lite"/>
    </source>
</evidence>
<dbReference type="InterPro" id="IPR002789">
    <property type="entry name" value="HerA_central"/>
</dbReference>
<dbReference type="Gene3D" id="3.40.50.300">
    <property type="entry name" value="P-loop containing nucleotide triphosphate hydrolases"/>
    <property type="match status" value="2"/>
</dbReference>
<dbReference type="Pfam" id="PF01935">
    <property type="entry name" value="DUF87"/>
    <property type="match status" value="1"/>
</dbReference>
<organism evidence="3">
    <name type="scientific">Nonomuraea gerenzanensis</name>
    <dbReference type="NCBI Taxonomy" id="93944"/>
    <lineage>
        <taxon>Bacteria</taxon>
        <taxon>Bacillati</taxon>
        <taxon>Actinomycetota</taxon>
        <taxon>Actinomycetes</taxon>
        <taxon>Streptosporangiales</taxon>
        <taxon>Streptosporangiaceae</taxon>
        <taxon>Nonomuraea</taxon>
    </lineage>
</organism>
<dbReference type="InterPro" id="IPR003593">
    <property type="entry name" value="AAA+_ATPase"/>
</dbReference>
<gene>
    <name evidence="3" type="ORF">BN4615_P7824</name>
</gene>
<dbReference type="PANTHER" id="PTHR42957">
    <property type="entry name" value="HELICASE MJ1565-RELATED"/>
    <property type="match status" value="1"/>
</dbReference>
<protein>
    <recommendedName>
        <fullName evidence="2">AAA+ ATPase domain-containing protein</fullName>
    </recommendedName>
</protein>
<dbReference type="PANTHER" id="PTHR42957:SF2">
    <property type="entry name" value="HELICASE HERA CENTRAL DOMAIN-CONTAINING PROTEIN"/>
    <property type="match status" value="1"/>
</dbReference>
<dbReference type="EMBL" id="LT559118">
    <property type="protein sequence ID" value="SBO98308.1"/>
    <property type="molecule type" value="Genomic_DNA"/>
</dbReference>
<name>A0A1M4EHZ1_9ACTN</name>
<reference evidence="3" key="1">
    <citation type="submission" date="2016-04" db="EMBL/GenBank/DDBJ databases">
        <authorList>
            <person name="Evans L.H."/>
            <person name="Alamgir A."/>
            <person name="Owens N."/>
            <person name="Weber N.D."/>
            <person name="Virtaneva K."/>
            <person name="Barbian K."/>
            <person name="Babar A."/>
            <person name="Rosenke K."/>
        </authorList>
    </citation>
    <scope>NUCLEOTIDE SEQUENCE</scope>
    <source>
        <strain evidence="3">Nono1</strain>
    </source>
</reference>
<dbReference type="InterPro" id="IPR008571">
    <property type="entry name" value="HerA-like"/>
</dbReference>
<sequence>MTGGVPDLAALTFNYTESADDVWRHSAYHVAGLHGASTRILRDGLAEAAHHPEVSPIGVVIQGQRGTGKTHLLGWARAQVQSQGGYFVLVGLLDARGFWESTMVSILDSLSRRGPDGQAQLTLFLDRLATETGLTRMARRAITGKRPVTREELDAFVVALRRREPQVGRECQDTVRALVLLAGDDLGLQDLGEAFLSSAPEGEAGERARWGIRQLGRSPQEIVRDVSRLLALTGPTIIAVDQIDPLVAQSSTATAGAVHDRGEALMIERIAGGLMALREVTRRTLTVVTCIPATWTLIENVAVDTVRDRFRQAVQLKTIPDAETARAIVTRRFEVQYGEAGVKPPYPTWPVRPEAFEQAPGFTPRELLRRIDQHVRACLLDEEVRELTGFTAEQEPTTPTTPTTPATPATPAATAPHLPPEDLGVIDARFAELRDGGPAPRFDQTTEDVTMPALLAAGLSAWIAERGESGLAFSVDPPPSPKPPLHARLRRTLDESREDEVHWAFRAVSAGHGNAALNRIRRASVAAGLDAEVPKRRLFLLRNTPWSQGVATRAALREFEQAGGRTLPVSEKDLRVLAALQVLLAESPPHLAAWLAERRPTSGVWFLREALAEVWSVPGERTTVPRPAPGTPQPAPAPANPPADPPANPRSAPSPASPKPAHAPGSPKPAHAPGSPQPAPARSPHSGSVAPAARAPSLPIGRRTADGAPVTLALEALRKHVTIFAGSGSGKTVLIRRLIEECALLGVSAIVLDPNNDLARLGERWPQPPPSWEDGDARRADAYLNGTDVVIWTPGRAGGRPLAFQPLPDFRGLADDPDEFTEAVEAAVAFIAPRIRLDANTGKAQLGQAVLRKALAHYGRRGATSLKGFAALLSDLPDGVSELANAPRIAAELAQSLTAAMDNDPLFGGAGTPVDPGLLVTPPPGRRARVSVISLVGLPAAEQRQSFVSQLQMELFVWFKRHPAQDRPLGALLVMDEAQTFAPATGSAASTRSTVLLASQARKYGLGLVFATQAPKGLHNHLPGNSATQFFGLLNAPIQITAAREMARSKGGDVPDISRLRSGEFYVAREGSTFARTRVPMCLTWHPSSPLTTEEVIDRSRAGEPRRA</sequence>
<evidence type="ECO:0000259" key="2">
    <source>
        <dbReference type="SMART" id="SM00382"/>
    </source>
</evidence>
<feature type="compositionally biased region" description="Pro residues" evidence="1">
    <location>
        <begin position="626"/>
        <end position="648"/>
    </location>
</feature>
<dbReference type="RefSeq" id="WP_263657367.1">
    <property type="nucleotide sequence ID" value="NZ_CP084058.1"/>
</dbReference>
<feature type="compositionally biased region" description="Low complexity" evidence="1">
    <location>
        <begin position="649"/>
        <end position="674"/>
    </location>
</feature>
<accession>A0A1M4EHZ1</accession>
<feature type="domain" description="AAA+ ATPase" evidence="2">
    <location>
        <begin position="55"/>
        <end position="263"/>
    </location>
</feature>
<feature type="region of interest" description="Disordered" evidence="1">
    <location>
        <begin position="389"/>
        <end position="421"/>
    </location>
</feature>
<feature type="region of interest" description="Disordered" evidence="1">
    <location>
        <begin position="620"/>
        <end position="702"/>
    </location>
</feature>
<feature type="compositionally biased region" description="Low complexity" evidence="1">
    <location>
        <begin position="396"/>
        <end position="416"/>
    </location>
</feature>
<feature type="domain" description="AAA+ ATPase" evidence="2">
    <location>
        <begin position="717"/>
        <end position="1052"/>
    </location>
</feature>